<evidence type="ECO:0000313" key="2">
    <source>
        <dbReference type="Proteomes" id="UP000277204"/>
    </source>
</evidence>
<proteinExistence type="predicted"/>
<gene>
    <name evidence="1" type="ORF">SMRZ_LOCUS2632</name>
</gene>
<organism evidence="1 2">
    <name type="scientific">Schistosoma margrebowiei</name>
    <dbReference type="NCBI Taxonomy" id="48269"/>
    <lineage>
        <taxon>Eukaryota</taxon>
        <taxon>Metazoa</taxon>
        <taxon>Spiralia</taxon>
        <taxon>Lophotrochozoa</taxon>
        <taxon>Platyhelminthes</taxon>
        <taxon>Trematoda</taxon>
        <taxon>Digenea</taxon>
        <taxon>Strigeidida</taxon>
        <taxon>Schistosomatoidea</taxon>
        <taxon>Schistosomatidae</taxon>
        <taxon>Schistosoma</taxon>
    </lineage>
</organism>
<dbReference type="EMBL" id="UZAI01000679">
    <property type="protein sequence ID" value="VDO55533.1"/>
    <property type="molecule type" value="Genomic_DNA"/>
</dbReference>
<evidence type="ECO:0000313" key="1">
    <source>
        <dbReference type="EMBL" id="VDO55533.1"/>
    </source>
</evidence>
<dbReference type="Proteomes" id="UP000277204">
    <property type="component" value="Unassembled WGS sequence"/>
</dbReference>
<sequence>MVVGGSQQETLDPAGHIATWSITFDLSDTRSNPSDRESDEDEIRKRRWKLIGHTLRKSSNSIMRQSLIWNPEGKR</sequence>
<reference evidence="1 2" key="1">
    <citation type="submission" date="2018-11" db="EMBL/GenBank/DDBJ databases">
        <authorList>
            <consortium name="Pathogen Informatics"/>
        </authorList>
    </citation>
    <scope>NUCLEOTIDE SEQUENCE [LARGE SCALE GENOMIC DNA]</scope>
    <source>
        <strain evidence="1 2">Zambia</strain>
    </source>
</reference>
<protein>
    <submittedName>
        <fullName evidence="1">Uncharacterized protein</fullName>
    </submittedName>
</protein>
<name>A0A183LFQ7_9TREM</name>
<keyword evidence="2" id="KW-1185">Reference proteome</keyword>
<accession>A0A183LFQ7</accession>
<dbReference type="AlphaFoldDB" id="A0A183LFQ7"/>